<dbReference type="PANTHER" id="PTHR34817">
    <property type="entry name" value="NUCLEOTIDYLTRANSFERASE"/>
    <property type="match status" value="1"/>
</dbReference>
<keyword evidence="2" id="KW-1185">Reference proteome</keyword>
<dbReference type="Proteomes" id="UP000637074">
    <property type="component" value="Unassembled WGS sequence"/>
</dbReference>
<organism evidence="1 2">
    <name type="scientific">Neobacillus kokaensis</name>
    <dbReference type="NCBI Taxonomy" id="2759023"/>
    <lineage>
        <taxon>Bacteria</taxon>
        <taxon>Bacillati</taxon>
        <taxon>Bacillota</taxon>
        <taxon>Bacilli</taxon>
        <taxon>Bacillales</taxon>
        <taxon>Bacillaceae</taxon>
        <taxon>Neobacillus</taxon>
    </lineage>
</organism>
<reference evidence="1 2" key="1">
    <citation type="journal article" date="2022" name="Int. J. Syst. Evol. Microbiol.">
        <title>Neobacillus kokaensis sp. nov., isolated from soil.</title>
        <authorList>
            <person name="Yuki K."/>
            <person name="Matsubara H."/>
            <person name="Yamaguchi S."/>
        </authorList>
    </citation>
    <scope>NUCLEOTIDE SEQUENCE [LARGE SCALE GENOMIC DNA]</scope>
    <source>
        <strain evidence="1 2">LOB 377</strain>
    </source>
</reference>
<comment type="caution">
    <text evidence="1">The sequence shown here is derived from an EMBL/GenBank/DDBJ whole genome shotgun (WGS) entry which is preliminary data.</text>
</comment>
<evidence type="ECO:0008006" key="3">
    <source>
        <dbReference type="Google" id="ProtNLM"/>
    </source>
</evidence>
<accession>A0ABQ3N1H2</accession>
<gene>
    <name evidence="1" type="primary">ycgL</name>
    <name evidence="1" type="ORF">AM1BK_19670</name>
</gene>
<dbReference type="InterPro" id="IPR018775">
    <property type="entry name" value="RlaP"/>
</dbReference>
<protein>
    <recommendedName>
        <fullName evidence="3">Nucleotidyltransferase domain-containing protein</fullName>
    </recommendedName>
</protein>
<dbReference type="PANTHER" id="PTHR34817:SF2">
    <property type="entry name" value="NUCLEOTIDYLTRANSFERASE"/>
    <property type="match status" value="1"/>
</dbReference>
<sequence>MRERIIKEIKQLEEQYGVKICYAVESGSRAWGFPSEDSDYDVRFIYVHKKEWYLSIEQKRDVIELPINDLLDINGWELRKALRLFKKSNPPLMEWLHSGIVYHQAYSLVDKMRAIQNKVFQPQSALYHYLNMAKGNYRDYLQGEQVKIKKYFYVIRPILACMWIEQYHSNPPLEFKMLVSELLEEGELKKEILILLERKIKGEELTLEPRIAIINDFLENEIIRLEEYTKNIIVSKDDITPLLDELFRDTLEEVWSND</sequence>
<dbReference type="RefSeq" id="WP_191272261.1">
    <property type="nucleotide sequence ID" value="NZ_BNDS01000007.1"/>
</dbReference>
<dbReference type="Pfam" id="PF10127">
    <property type="entry name" value="RlaP"/>
    <property type="match status" value="1"/>
</dbReference>
<name>A0ABQ3N1H2_9BACI</name>
<evidence type="ECO:0000313" key="1">
    <source>
        <dbReference type="EMBL" id="GHH98424.1"/>
    </source>
</evidence>
<proteinExistence type="predicted"/>
<evidence type="ECO:0000313" key="2">
    <source>
        <dbReference type="Proteomes" id="UP000637074"/>
    </source>
</evidence>
<dbReference type="EMBL" id="BNDS01000007">
    <property type="protein sequence ID" value="GHH98424.1"/>
    <property type="molecule type" value="Genomic_DNA"/>
</dbReference>